<evidence type="ECO:0000313" key="1">
    <source>
        <dbReference type="EMBL" id="EEN81108.1"/>
    </source>
</evidence>
<accession>C2JV07</accession>
<evidence type="ECO:0000313" key="2">
    <source>
        <dbReference type="Proteomes" id="UP000004525"/>
    </source>
</evidence>
<comment type="caution">
    <text evidence="1">The sequence shown here is derived from an EMBL/GenBank/DDBJ whole genome shotgun (WGS) entry which is preliminary data.</text>
</comment>
<organism evidence="1 2">
    <name type="scientific">Lacticaseibacillus rhamnosus (strain LMS2-1)</name>
    <dbReference type="NCBI Taxonomy" id="525361"/>
    <lineage>
        <taxon>Bacteria</taxon>
        <taxon>Bacillati</taxon>
        <taxon>Bacillota</taxon>
        <taxon>Bacilli</taxon>
        <taxon>Lactobacillales</taxon>
        <taxon>Lactobacillaceae</taxon>
        <taxon>Lacticaseibacillus</taxon>
    </lineage>
</organism>
<keyword evidence="2" id="KW-1185">Reference proteome</keyword>
<dbReference type="HOGENOM" id="CLU_3235357_0_0_9"/>
<dbReference type="EMBL" id="ACIZ01000028">
    <property type="protein sequence ID" value="EEN81108.1"/>
    <property type="molecule type" value="Genomic_DNA"/>
</dbReference>
<dbReference type="Proteomes" id="UP000004525">
    <property type="component" value="Unassembled WGS sequence"/>
</dbReference>
<proteinExistence type="predicted"/>
<gene>
    <name evidence="1" type="ORF">HMPREF0539_0741</name>
</gene>
<reference evidence="1" key="1">
    <citation type="submission" date="2009-01" db="EMBL/GenBank/DDBJ databases">
        <authorList>
            <person name="Qin X."/>
            <person name="Bachman B."/>
            <person name="Battles P."/>
            <person name="Bell A."/>
            <person name="Bess C."/>
            <person name="Bickham C."/>
            <person name="Chaboub L."/>
            <person name="Chen D."/>
            <person name="Coyle M."/>
            <person name="Deiros D.R."/>
            <person name="Dinh H."/>
            <person name="Forbes L."/>
            <person name="Fowler G."/>
            <person name="Francisco L."/>
            <person name="Fu Q."/>
            <person name="Gubbala S."/>
            <person name="Hale W."/>
            <person name="Han Y."/>
            <person name="Hemphill L."/>
            <person name="Highlander S.K."/>
            <person name="Hirani K."/>
            <person name="Hogues M."/>
            <person name="Jackson L."/>
            <person name="Jakkamsetti A."/>
            <person name="Javaid M."/>
            <person name="Jiang H."/>
            <person name="Korchina V."/>
            <person name="Kovar C."/>
            <person name="Lara F."/>
            <person name="Lee S."/>
            <person name="Mata R."/>
            <person name="Mathew T."/>
            <person name="Moen C."/>
            <person name="Morales K."/>
            <person name="Munidasa M."/>
            <person name="Nazareth L."/>
            <person name="Ngo R."/>
            <person name="Nguyen L."/>
            <person name="Okwuonu G."/>
            <person name="Ongeri F."/>
            <person name="Patil S."/>
            <person name="Petrosino J."/>
            <person name="Pham C."/>
            <person name="Pham P."/>
            <person name="Pu L.-L."/>
            <person name="Puazo M."/>
            <person name="Raj R."/>
            <person name="Reid J."/>
            <person name="Rouhana J."/>
            <person name="Saada N."/>
            <person name="Shang Y."/>
            <person name="Simmons D."/>
            <person name="Thornton R."/>
            <person name="Warren J."/>
            <person name="Weissenberger G."/>
            <person name="Zhang J."/>
            <person name="Zhang L."/>
            <person name="Zhou C."/>
            <person name="Zhu D."/>
            <person name="Muzny D."/>
            <person name="Worley K."/>
            <person name="Gibbs R."/>
        </authorList>
    </citation>
    <scope>NUCLEOTIDE SEQUENCE [LARGE SCALE GENOMIC DNA]</scope>
    <source>
        <strain evidence="1">LMS2-1</strain>
    </source>
</reference>
<protein>
    <submittedName>
        <fullName evidence="1">Uncharacterized protein</fullName>
    </submittedName>
</protein>
<sequence length="44" mass="4740">MTRGNENPDAKQYTENNNDTVDACIGVCSVLIYLQIHASPETGG</sequence>
<name>C2JV07_LACRM</name>
<dbReference type="AlphaFoldDB" id="C2JV07"/>